<evidence type="ECO:0000313" key="1">
    <source>
        <dbReference type="EMBL" id="MBV6324039.1"/>
    </source>
</evidence>
<dbReference type="NCBIfam" id="NF033857">
    <property type="entry name" value="BPSL0067_fam"/>
    <property type="match status" value="1"/>
</dbReference>
<dbReference type="RefSeq" id="WP_217944988.1">
    <property type="nucleotide sequence ID" value="NZ_JAHTGR010000014.1"/>
</dbReference>
<reference evidence="2" key="2">
    <citation type="submission" date="2022-03" db="EMBL/GenBank/DDBJ databases">
        <title>Genome Encyclopedia of Bacteria and Archaea VI: Functional Genomics of Type Strains.</title>
        <authorList>
            <person name="Whitman W."/>
        </authorList>
    </citation>
    <scope>NUCLEOTIDE SEQUENCE</scope>
    <source>
        <strain evidence="2">HSC-15S17</strain>
    </source>
</reference>
<evidence type="ECO:0000313" key="4">
    <source>
        <dbReference type="Proteomes" id="UP001162889"/>
    </source>
</evidence>
<gene>
    <name evidence="1" type="ORF">KVP70_24175</name>
    <name evidence="2" type="ORF">L1274_004724</name>
</gene>
<accession>A0AA41L5E6</accession>
<dbReference type="Proteomes" id="UP001162889">
    <property type="component" value="Unassembled WGS sequence"/>
</dbReference>
<dbReference type="Proteomes" id="UP001155901">
    <property type="component" value="Unassembled WGS sequence"/>
</dbReference>
<dbReference type="EMBL" id="JALJZU010000010">
    <property type="protein sequence ID" value="MCP2010978.1"/>
    <property type="molecule type" value="Genomic_DNA"/>
</dbReference>
<protein>
    <submittedName>
        <fullName evidence="1">BPSL0067 family protein</fullName>
    </submittedName>
</protein>
<organism evidence="1 3">
    <name type="scientific">Duganella violaceipulchra</name>
    <dbReference type="NCBI Taxonomy" id="2849652"/>
    <lineage>
        <taxon>Bacteria</taxon>
        <taxon>Pseudomonadati</taxon>
        <taxon>Pseudomonadota</taxon>
        <taxon>Betaproteobacteria</taxon>
        <taxon>Burkholderiales</taxon>
        <taxon>Oxalobacteraceae</taxon>
        <taxon>Telluria group</taxon>
        <taxon>Duganella</taxon>
    </lineage>
</organism>
<evidence type="ECO:0000313" key="3">
    <source>
        <dbReference type="Proteomes" id="UP001155901"/>
    </source>
</evidence>
<reference evidence="1" key="1">
    <citation type="submission" date="2021-07" db="EMBL/GenBank/DDBJ databases">
        <title>Characterization of violacein-producing bacteria and related species.</title>
        <authorList>
            <person name="Wilson H.S."/>
            <person name="De Leon M.E."/>
        </authorList>
    </citation>
    <scope>NUCLEOTIDE SEQUENCE</scope>
    <source>
        <strain evidence="1">HSC-15S17</strain>
    </source>
</reference>
<evidence type="ECO:0000313" key="2">
    <source>
        <dbReference type="EMBL" id="MCP2010978.1"/>
    </source>
</evidence>
<dbReference type="EMBL" id="JAHTGR010000014">
    <property type="protein sequence ID" value="MBV6324039.1"/>
    <property type="molecule type" value="Genomic_DNA"/>
</dbReference>
<dbReference type="InterPro" id="IPR047746">
    <property type="entry name" value="Dae2/Tae2-like"/>
</dbReference>
<dbReference type="AlphaFoldDB" id="A0AA41L5E6"/>
<sequence length="122" mass="13212">MPYIARDYADQKELVGNGQCVTLVKEFSNAPAASLWSEGKKVAELVKSGRIASGTIIATFVKGRYPNHAHGNHAAIFAKAVPGGIVVLDQWRTHKPVARIIRFGRSGKIGAAQRPELYSVVE</sequence>
<name>A0AA41L5E6_9BURK</name>
<proteinExistence type="predicted"/>
<comment type="caution">
    <text evidence="1">The sequence shown here is derived from an EMBL/GenBank/DDBJ whole genome shotgun (WGS) entry which is preliminary data.</text>
</comment>
<keyword evidence="4" id="KW-1185">Reference proteome</keyword>